<dbReference type="InterPro" id="IPR015943">
    <property type="entry name" value="WD40/YVTN_repeat-like_dom_sf"/>
</dbReference>
<dbReference type="GO" id="GO:0031087">
    <property type="term" value="P:deadenylation-independent decapping of nuclear-transcribed mRNA"/>
    <property type="evidence" value="ECO:0007669"/>
    <property type="project" value="InterPro"/>
</dbReference>
<dbReference type="InterPro" id="IPR055393">
    <property type="entry name" value="Beta-prop_EDC4L"/>
</dbReference>
<feature type="compositionally biased region" description="Polar residues" evidence="6">
    <location>
        <begin position="366"/>
        <end position="377"/>
    </location>
</feature>
<keyword evidence="9" id="KW-1185">Reference proteome</keyword>
<feature type="compositionally biased region" description="Low complexity" evidence="6">
    <location>
        <begin position="126"/>
        <end position="150"/>
    </location>
</feature>
<feature type="compositionally biased region" description="Pro residues" evidence="6">
    <location>
        <begin position="109"/>
        <end position="125"/>
    </location>
</feature>
<evidence type="ECO:0000256" key="6">
    <source>
        <dbReference type="SAM" id="MobiDB-lite"/>
    </source>
</evidence>
<feature type="region of interest" description="Disordered" evidence="6">
    <location>
        <begin position="205"/>
        <end position="545"/>
    </location>
</feature>
<sequence length="1568" mass="170400">MATGGDIEDLLGRLRRQAVMSPSHSDSLASPLGQQQQHQQNQQSSHQSHPPQQQQSPQSTRPGAFPPPPPFHLGTILPPPPPASSSQHFSRNNLPEPISSPGLHQSQPGFPPYHPEAPLPQPLQQPPAQQQLQQPPTSQPAAEIVNNNNNRSPSGPPIFSQNTPPPYANPMSPSVDGANASRTASLLQLLKFSQAVPAAPISEISQPVVASPSPRPSVSSPPPVPSHTQSQQSQPSHGGSVSASDLAASVLGRQSETPGGSSLRRENTAPEMPTEPTFSKGPTDRLSSANHQNFVLQLFGRPKPSQDDLPGTGPTAAPRSNPPMPERHMSQGPSDFGSQKQSPIPSEPRPMSVPPAAPSKSPPPSQGVSTPFSSPTPNKGLFTHVNPFEQLHATSPLNRASRSSTTPIPANNGKSGLGAREVKAENVPLPYSSTSSFAQSENSPVSATIEAEAAKNASTLDQALRNEEEMKDSPDSAAAENVVNAGERREVTESPIGQQVNETPSAANGTSARETFGDEDCENIPPAREHREEEEDDNYQSASEAHGSPVLVYNFPMKPFSSITINPSTAPRPKFPVSKISDIARMPRLFDQLDRNLIAASHQFIVYAISKSHGRGGIRVLRQFDGKDKVLMKDSTDRTFNVTISNGDRVLGTGISGAVVWAEPGDFDGPDWNNMFVFPPSEEQGQSNGVLKSRARKTCRQADVFAIGRGKTISIIHAPTAKAYAQGRRNNEVASKKYLAEHTRTIDTGKASKDFAFSDDDSVIISIDKAGKLKLWDVQELIDFSGNDAYNSLQPAPAPQPPMVLTNPILMFSAVATGESYRATSIMFLDKFRPYHKCLALRYVIVGMKQNHTLQLWDLALGRPVQEINFPQESDTDALCSVVYHPTTGIIVVGNPTRNSIYFIHLSAPKYNLPPMSQAQYIRGLAIKDTSIPKPDATAILSGLREYSFASKGQLMSLDILDGDAQSDLPPLFELYVAHSKGMTALSVFKEDLGWDGKNSAQNPVDAVKEGICTLAAMSPPPPPEKDRDSDNSNRSEKSSKCEKGVEKAEKVTLPEGVESAEMADKVADLQFGATQGMKSAPPENAPKGPAKSRSVSPGNRAPEQGEEKPAVSNGNSKRKRKDKGNAQQSGPSGPSDEKSDKTVLAPVRPRGALATAQGGDHDTIAGLSPAFLDREIKKFEKSVSSEFAKTLNKEITDLYRRIDEDKRVQQAAGDAKQDAILRLLSSTLTDNVEQVIGRIVMTNIQQSVLPAISGATSAAIERKLGESISRSLTATLPAELRAIVPEAMKQIFSQPEFMTRIGEAISRPLAYSMEQEISKTICRSLLPAFKQLSDETAGKLSAEFNRKHNETIQALERVHIQDTQKIEQLTNTVKSLVDVVQAMAKSQAEFQDQVQRAQAEYVQAYEQTGEPEPAPRAPTPPPPPTPEQLEAEETERFLRNGKYEEGTIKWLQSKERQAELFDEVVVRYRYDFLPNLSQLVLLSVSAAVSIKFENKVYERLSWLEGVLAVLDPMDPEIHEICHRIMAVVVQRLEQLYMSTAEKDMQDPILRKIPPIARRARELSSMAA</sequence>
<evidence type="ECO:0000256" key="4">
    <source>
        <dbReference type="ARBA" id="ARBA00022574"/>
    </source>
</evidence>
<evidence type="ECO:0000256" key="5">
    <source>
        <dbReference type="ARBA" id="ARBA00022737"/>
    </source>
</evidence>
<feature type="compositionally biased region" description="Polar residues" evidence="6">
    <location>
        <begin position="431"/>
        <end position="446"/>
    </location>
</feature>
<feature type="compositionally biased region" description="Polar residues" evidence="6">
    <location>
        <begin position="84"/>
        <end position="93"/>
    </location>
</feature>
<feature type="compositionally biased region" description="Polar residues" evidence="6">
    <location>
        <begin position="285"/>
        <end position="295"/>
    </location>
</feature>
<dbReference type="PANTHER" id="PTHR15598">
    <property type="entry name" value="ENHANCER OF MRNA-DECAPPING PROTEIN 4"/>
    <property type="match status" value="1"/>
</dbReference>
<organism evidence="8 9">
    <name type="scientific">Tuber aestivum</name>
    <name type="common">summer truffle</name>
    <dbReference type="NCBI Taxonomy" id="59557"/>
    <lineage>
        <taxon>Eukaryota</taxon>
        <taxon>Fungi</taxon>
        <taxon>Dikarya</taxon>
        <taxon>Ascomycota</taxon>
        <taxon>Pezizomycotina</taxon>
        <taxon>Pezizomycetes</taxon>
        <taxon>Pezizales</taxon>
        <taxon>Tuberaceae</taxon>
        <taxon>Tuber</taxon>
    </lineage>
</organism>
<proteinExistence type="inferred from homology"/>
<dbReference type="InterPro" id="IPR036322">
    <property type="entry name" value="WD40_repeat_dom_sf"/>
</dbReference>
<dbReference type="Proteomes" id="UP001412239">
    <property type="component" value="Unassembled WGS sequence"/>
</dbReference>
<feature type="compositionally biased region" description="Pro residues" evidence="6">
    <location>
        <begin position="345"/>
        <end position="365"/>
    </location>
</feature>
<feature type="region of interest" description="Disordered" evidence="6">
    <location>
        <begin position="1015"/>
        <end position="1062"/>
    </location>
</feature>
<evidence type="ECO:0000313" key="9">
    <source>
        <dbReference type="Proteomes" id="UP001412239"/>
    </source>
</evidence>
<comment type="subcellular location">
    <subcellularLocation>
        <location evidence="1">Cytoplasm</location>
        <location evidence="1">P-body</location>
    </subcellularLocation>
</comment>
<comment type="similarity">
    <text evidence="2">Belongs to the WD repeat EDC4 family.</text>
</comment>
<feature type="compositionally biased region" description="Pro residues" evidence="6">
    <location>
        <begin position="1413"/>
        <end position="1427"/>
    </location>
</feature>
<feature type="compositionally biased region" description="Polar residues" evidence="6">
    <location>
        <begin position="495"/>
        <end position="513"/>
    </location>
</feature>
<evidence type="ECO:0000256" key="3">
    <source>
        <dbReference type="ARBA" id="ARBA00022490"/>
    </source>
</evidence>
<feature type="compositionally biased region" description="Pro residues" evidence="6">
    <location>
        <begin position="64"/>
        <end position="83"/>
    </location>
</feature>
<keyword evidence="4" id="KW-0853">WD repeat</keyword>
<evidence type="ECO:0000256" key="1">
    <source>
        <dbReference type="ARBA" id="ARBA00004201"/>
    </source>
</evidence>
<dbReference type="InterPro" id="IPR045152">
    <property type="entry name" value="EDC4-like"/>
</dbReference>
<protein>
    <recommendedName>
        <fullName evidence="7">EDC4-like protein pdc1 beta-propeller domain-containing protein</fullName>
    </recommendedName>
</protein>
<feature type="compositionally biased region" description="Pro residues" evidence="6">
    <location>
        <begin position="213"/>
        <end position="225"/>
    </location>
</feature>
<keyword evidence="5" id="KW-0677">Repeat</keyword>
<accession>A0A292PX92</accession>
<name>A0A292PX92_9PEZI</name>
<gene>
    <name evidence="8" type="ORF">GSTUAT00004592001</name>
</gene>
<feature type="compositionally biased region" description="Low complexity" evidence="6">
    <location>
        <begin position="226"/>
        <end position="252"/>
    </location>
</feature>
<feature type="compositionally biased region" description="Low complexity" evidence="6">
    <location>
        <begin position="34"/>
        <end position="63"/>
    </location>
</feature>
<dbReference type="InterPro" id="IPR044938">
    <property type="entry name" value="EDC4_C_sf"/>
</dbReference>
<feature type="region of interest" description="Disordered" evidence="6">
    <location>
        <begin position="1076"/>
        <end position="1143"/>
    </location>
</feature>
<feature type="compositionally biased region" description="Polar residues" evidence="6">
    <location>
        <begin position="331"/>
        <end position="344"/>
    </location>
</feature>
<dbReference type="Gene3D" id="2.130.10.10">
    <property type="entry name" value="YVTN repeat-like/Quinoprotein amine dehydrogenase"/>
    <property type="match status" value="1"/>
</dbReference>
<reference evidence="8" key="1">
    <citation type="submission" date="2015-10" db="EMBL/GenBank/DDBJ databases">
        <authorList>
            <person name="Regsiter A."/>
            <person name="william w."/>
        </authorList>
    </citation>
    <scope>NUCLEOTIDE SEQUENCE</scope>
    <source>
        <strain evidence="8">Montdore</strain>
    </source>
</reference>
<dbReference type="Pfam" id="PF24106">
    <property type="entry name" value="Beta-prop_EDC4L"/>
    <property type="match status" value="1"/>
</dbReference>
<dbReference type="PANTHER" id="PTHR15598:SF5">
    <property type="entry name" value="ENHANCER OF MRNA-DECAPPING PROTEIN 4"/>
    <property type="match status" value="1"/>
</dbReference>
<feature type="region of interest" description="Disordered" evidence="6">
    <location>
        <begin position="1407"/>
        <end position="1433"/>
    </location>
</feature>
<keyword evidence="3" id="KW-0963">Cytoplasm</keyword>
<dbReference type="GO" id="GO:0000932">
    <property type="term" value="C:P-body"/>
    <property type="evidence" value="ECO:0007669"/>
    <property type="project" value="UniProtKB-SubCell"/>
</dbReference>
<feature type="region of interest" description="Disordered" evidence="6">
    <location>
        <begin position="1"/>
        <end position="179"/>
    </location>
</feature>
<evidence type="ECO:0000259" key="7">
    <source>
        <dbReference type="Pfam" id="PF24106"/>
    </source>
</evidence>
<feature type="domain" description="EDC4-like protein pdc1 beta-propeller" evidence="7">
    <location>
        <begin position="564"/>
        <end position="905"/>
    </location>
</feature>
<evidence type="ECO:0000256" key="2">
    <source>
        <dbReference type="ARBA" id="ARBA00009639"/>
    </source>
</evidence>
<dbReference type="EMBL" id="LN891025">
    <property type="protein sequence ID" value="CUS11315.1"/>
    <property type="molecule type" value="Genomic_DNA"/>
</dbReference>
<dbReference type="Gene3D" id="1.10.220.100">
    <property type="entry name" value="conserved c-terminal region of ge- 1"/>
    <property type="match status" value="1"/>
</dbReference>
<feature type="compositionally biased region" description="Basic and acidic residues" evidence="6">
    <location>
        <begin position="464"/>
        <end position="474"/>
    </location>
</feature>
<dbReference type="SUPFAM" id="SSF50978">
    <property type="entry name" value="WD40 repeat-like"/>
    <property type="match status" value="1"/>
</dbReference>
<evidence type="ECO:0000313" key="8">
    <source>
        <dbReference type="EMBL" id="CUS11315.1"/>
    </source>
</evidence>
<feature type="compositionally biased region" description="Polar residues" evidence="6">
    <location>
        <begin position="392"/>
        <end position="414"/>
    </location>
</feature>
<feature type="compositionally biased region" description="Basic and acidic residues" evidence="6">
    <location>
        <begin position="1024"/>
        <end position="1053"/>
    </location>
</feature>